<dbReference type="HAMAP" id="MF_00109">
    <property type="entry name" value="Shikimate_kinase"/>
    <property type="match status" value="1"/>
</dbReference>
<gene>
    <name evidence="11 12" type="primary">aroK</name>
    <name evidence="12" type="ORF">NT6N_06220</name>
</gene>
<accession>A0AAT9FHX1</accession>
<keyword evidence="11" id="KW-0479">Metal-binding</keyword>
<dbReference type="PRINTS" id="PR01100">
    <property type="entry name" value="SHIKIMTKNASE"/>
</dbReference>
<evidence type="ECO:0000313" key="12">
    <source>
        <dbReference type="EMBL" id="BDS05582.1"/>
    </source>
</evidence>
<evidence type="ECO:0000256" key="4">
    <source>
        <dbReference type="ARBA" id="ARBA00022605"/>
    </source>
</evidence>
<keyword evidence="9 11" id="KW-0057">Aromatic amino acid biosynthesis</keyword>
<feature type="binding site" evidence="11">
    <location>
        <position position="25"/>
    </location>
    <ligand>
        <name>Mg(2+)</name>
        <dbReference type="ChEBI" id="CHEBI:18420"/>
    </ligand>
</feature>
<evidence type="ECO:0000256" key="7">
    <source>
        <dbReference type="ARBA" id="ARBA00022777"/>
    </source>
</evidence>
<comment type="catalytic activity">
    <reaction evidence="10 11">
        <text>shikimate + ATP = 3-phosphoshikimate + ADP + H(+)</text>
        <dbReference type="Rhea" id="RHEA:13121"/>
        <dbReference type="ChEBI" id="CHEBI:15378"/>
        <dbReference type="ChEBI" id="CHEBI:30616"/>
        <dbReference type="ChEBI" id="CHEBI:36208"/>
        <dbReference type="ChEBI" id="CHEBI:145989"/>
        <dbReference type="ChEBI" id="CHEBI:456216"/>
        <dbReference type="EC" id="2.7.1.71"/>
    </reaction>
</comment>
<evidence type="ECO:0000256" key="5">
    <source>
        <dbReference type="ARBA" id="ARBA00022679"/>
    </source>
</evidence>
<comment type="subcellular location">
    <subcellularLocation>
        <location evidence="11">Cytoplasm</location>
    </subcellularLocation>
</comment>
<sequence>MDHGPDECNPLRNIVLVGFMGCGKSTLGRVLNQKLSYPMTDTDQVIEEQTGRSVAEIFESDGEEGFRELETRLLKSMLSSECNHHIISTGGGMILRPENRQLLRQLGFVVWLYCSPEETYSRTSRNSNRPLLQCEDPMAVINKMLTERSPMYEETAHLKISTSGLEFDEISCGILESARYHFGTHPESENAS</sequence>
<comment type="function">
    <text evidence="11">Catalyzes the specific phosphorylation of the 3-hydroxyl group of shikimic acid using ATP as a cosubstrate.</text>
</comment>
<feature type="binding site" evidence="11">
    <location>
        <position position="129"/>
    </location>
    <ligand>
        <name>ATP</name>
        <dbReference type="ChEBI" id="CHEBI:30616"/>
    </ligand>
</feature>
<dbReference type="PANTHER" id="PTHR21087">
    <property type="entry name" value="SHIKIMATE KINASE"/>
    <property type="match status" value="1"/>
</dbReference>
<keyword evidence="11" id="KW-0460">Magnesium</keyword>
<dbReference type="Pfam" id="PF01202">
    <property type="entry name" value="SKI"/>
    <property type="match status" value="1"/>
</dbReference>
<dbReference type="GO" id="GO:0000287">
    <property type="term" value="F:magnesium ion binding"/>
    <property type="evidence" value="ECO:0007669"/>
    <property type="project" value="UniProtKB-UniRule"/>
</dbReference>
<keyword evidence="6 11" id="KW-0547">Nucleotide-binding</keyword>
<comment type="similarity">
    <text evidence="2 11">Belongs to the shikimate kinase family.</text>
</comment>
<feature type="binding site" evidence="11">
    <location>
        <position position="43"/>
    </location>
    <ligand>
        <name>substrate</name>
    </ligand>
</feature>
<dbReference type="EC" id="2.7.1.71" evidence="3 11"/>
<name>A0AAT9FHX1_9BACT</name>
<evidence type="ECO:0000256" key="3">
    <source>
        <dbReference type="ARBA" id="ARBA00012154"/>
    </source>
</evidence>
<dbReference type="GO" id="GO:0009423">
    <property type="term" value="P:chorismate biosynthetic process"/>
    <property type="evidence" value="ECO:0007669"/>
    <property type="project" value="UniProtKB-UniRule"/>
</dbReference>
<dbReference type="GO" id="GO:0008652">
    <property type="term" value="P:amino acid biosynthetic process"/>
    <property type="evidence" value="ECO:0007669"/>
    <property type="project" value="UniProtKB-KW"/>
</dbReference>
<dbReference type="KEGG" id="osu:NT6N_06220"/>
<organism evidence="12">
    <name type="scientific">Oceaniferula spumae</name>
    <dbReference type="NCBI Taxonomy" id="2979115"/>
    <lineage>
        <taxon>Bacteria</taxon>
        <taxon>Pseudomonadati</taxon>
        <taxon>Verrucomicrobiota</taxon>
        <taxon>Verrucomicrobiia</taxon>
        <taxon>Verrucomicrobiales</taxon>
        <taxon>Verrucomicrobiaceae</taxon>
        <taxon>Oceaniferula</taxon>
    </lineage>
</organism>
<dbReference type="InterPro" id="IPR000623">
    <property type="entry name" value="Shikimate_kinase/TSH1"/>
</dbReference>
<keyword evidence="4 11" id="KW-0028">Amino-acid biosynthesis</keyword>
<dbReference type="Gene3D" id="3.40.50.300">
    <property type="entry name" value="P-loop containing nucleotide triphosphate hydrolases"/>
    <property type="match status" value="1"/>
</dbReference>
<evidence type="ECO:0000256" key="2">
    <source>
        <dbReference type="ARBA" id="ARBA00006997"/>
    </source>
</evidence>
<evidence type="ECO:0000256" key="11">
    <source>
        <dbReference type="HAMAP-Rule" id="MF_00109"/>
    </source>
</evidence>
<evidence type="ECO:0000256" key="9">
    <source>
        <dbReference type="ARBA" id="ARBA00023141"/>
    </source>
</evidence>
<evidence type="ECO:0000256" key="8">
    <source>
        <dbReference type="ARBA" id="ARBA00022840"/>
    </source>
</evidence>
<dbReference type="InterPro" id="IPR027417">
    <property type="entry name" value="P-loop_NTPase"/>
</dbReference>
<dbReference type="GO" id="GO:0009073">
    <property type="term" value="P:aromatic amino acid family biosynthetic process"/>
    <property type="evidence" value="ECO:0007669"/>
    <property type="project" value="UniProtKB-KW"/>
</dbReference>
<comment type="subunit">
    <text evidence="11">Monomer.</text>
</comment>
<dbReference type="SUPFAM" id="SSF52540">
    <property type="entry name" value="P-loop containing nucleoside triphosphate hydrolases"/>
    <property type="match status" value="1"/>
</dbReference>
<dbReference type="PANTHER" id="PTHR21087:SF16">
    <property type="entry name" value="SHIKIMATE KINASE 1, CHLOROPLASTIC"/>
    <property type="match status" value="1"/>
</dbReference>
<dbReference type="PROSITE" id="PS01128">
    <property type="entry name" value="SHIKIMATE_KINASE"/>
    <property type="match status" value="1"/>
</dbReference>
<feature type="binding site" evidence="11">
    <location>
        <position position="148"/>
    </location>
    <ligand>
        <name>substrate</name>
    </ligand>
</feature>
<keyword evidence="11" id="KW-0963">Cytoplasm</keyword>
<dbReference type="AlphaFoldDB" id="A0AAT9FHX1"/>
<comment type="caution">
    <text evidence="11">Lacks conserved residue(s) required for the propagation of feature annotation.</text>
</comment>
<proteinExistence type="inferred from homology"/>
<keyword evidence="8 11" id="KW-0067">ATP-binding</keyword>
<keyword evidence="5 11" id="KW-0808">Transferase</keyword>
<evidence type="ECO:0000256" key="6">
    <source>
        <dbReference type="ARBA" id="ARBA00022741"/>
    </source>
</evidence>
<dbReference type="GO" id="GO:0005524">
    <property type="term" value="F:ATP binding"/>
    <property type="evidence" value="ECO:0007669"/>
    <property type="project" value="UniProtKB-UniRule"/>
</dbReference>
<protein>
    <recommendedName>
        <fullName evidence="3 11">Shikimate kinase</fullName>
        <shortName evidence="11">SK</shortName>
        <ecNumber evidence="3 11">2.7.1.71</ecNumber>
    </recommendedName>
</protein>
<dbReference type="GO" id="GO:0004765">
    <property type="term" value="F:shikimate kinase activity"/>
    <property type="evidence" value="ECO:0007669"/>
    <property type="project" value="UniProtKB-UniRule"/>
</dbReference>
<keyword evidence="7 11" id="KW-0418">Kinase</keyword>
<comment type="cofactor">
    <cofactor evidence="11">
        <name>Mg(2+)</name>
        <dbReference type="ChEBI" id="CHEBI:18420"/>
    </cofactor>
    <text evidence="11">Binds 1 Mg(2+) ion per subunit.</text>
</comment>
<evidence type="ECO:0000256" key="1">
    <source>
        <dbReference type="ARBA" id="ARBA00004842"/>
    </source>
</evidence>
<dbReference type="InterPro" id="IPR023000">
    <property type="entry name" value="Shikimate_kinase_CS"/>
</dbReference>
<feature type="binding site" evidence="11">
    <location>
        <begin position="21"/>
        <end position="26"/>
    </location>
    <ligand>
        <name>ATP</name>
        <dbReference type="ChEBI" id="CHEBI:30616"/>
    </ligand>
</feature>
<dbReference type="GO" id="GO:0005829">
    <property type="term" value="C:cytosol"/>
    <property type="evidence" value="ECO:0007669"/>
    <property type="project" value="TreeGrafter"/>
</dbReference>
<feature type="binding site" evidence="11">
    <location>
        <position position="67"/>
    </location>
    <ligand>
        <name>substrate</name>
    </ligand>
</feature>
<dbReference type="CDD" id="cd00464">
    <property type="entry name" value="SK"/>
    <property type="match status" value="1"/>
</dbReference>
<feature type="binding site" evidence="11">
    <location>
        <position position="91"/>
    </location>
    <ligand>
        <name>substrate</name>
    </ligand>
</feature>
<dbReference type="InterPro" id="IPR031322">
    <property type="entry name" value="Shikimate/glucono_kinase"/>
</dbReference>
<comment type="pathway">
    <text evidence="1 11">Metabolic intermediate biosynthesis; chorismate biosynthesis; chorismate from D-erythrose 4-phosphate and phosphoenolpyruvate: step 5/7.</text>
</comment>
<dbReference type="EMBL" id="AP026866">
    <property type="protein sequence ID" value="BDS05582.1"/>
    <property type="molecule type" value="Genomic_DNA"/>
</dbReference>
<reference evidence="12" key="1">
    <citation type="submission" date="2024-07" db="EMBL/GenBank/DDBJ databases">
        <title>Complete genome sequence of Verrucomicrobiaceae bacterium NT6N.</title>
        <authorList>
            <person name="Huang C."/>
            <person name="Takami H."/>
            <person name="Hamasaki K."/>
        </authorList>
    </citation>
    <scope>NUCLEOTIDE SEQUENCE</scope>
    <source>
        <strain evidence="12">NT6N</strain>
    </source>
</reference>
<evidence type="ECO:0000256" key="10">
    <source>
        <dbReference type="ARBA" id="ARBA00048567"/>
    </source>
</evidence>